<dbReference type="AlphaFoldDB" id="A0A1Q9LJ24"/>
<evidence type="ECO:0000313" key="2">
    <source>
        <dbReference type="EMBL" id="OLR91979.1"/>
    </source>
</evidence>
<protein>
    <submittedName>
        <fullName evidence="2">Uncharacterized protein</fullName>
    </submittedName>
</protein>
<sequence>MAAMRITCFLLGAFCFLASMAWLVFGTLNIGGDAPAPSTSTANLRAVVAAEDSPNLDDFPVASTFAQITAIAGVGWMVAAAAFAPRSAAAPGTGAAQPPQAPWNPGPPTGPHGYPQQPSHHPQQPPHPGQQG</sequence>
<feature type="region of interest" description="Disordered" evidence="1">
    <location>
        <begin position="88"/>
        <end position="132"/>
    </location>
</feature>
<comment type="caution">
    <text evidence="2">The sequence shown here is derived from an EMBL/GenBank/DDBJ whole genome shotgun (WGS) entry which is preliminary data.</text>
</comment>
<accession>A0A1Q9LJ24</accession>
<gene>
    <name evidence="2" type="ORF">BJP25_24505</name>
</gene>
<organism evidence="2 3">
    <name type="scientific">Actinokineospora bangkokensis</name>
    <dbReference type="NCBI Taxonomy" id="1193682"/>
    <lineage>
        <taxon>Bacteria</taxon>
        <taxon>Bacillati</taxon>
        <taxon>Actinomycetota</taxon>
        <taxon>Actinomycetes</taxon>
        <taxon>Pseudonocardiales</taxon>
        <taxon>Pseudonocardiaceae</taxon>
        <taxon>Actinokineospora</taxon>
    </lineage>
</organism>
<proteinExistence type="predicted"/>
<dbReference type="STRING" id="1193682.BJP25_24505"/>
<evidence type="ECO:0000256" key="1">
    <source>
        <dbReference type="SAM" id="MobiDB-lite"/>
    </source>
</evidence>
<dbReference type="EMBL" id="MKQR01000018">
    <property type="protein sequence ID" value="OLR91979.1"/>
    <property type="molecule type" value="Genomic_DNA"/>
</dbReference>
<feature type="compositionally biased region" description="Pro residues" evidence="1">
    <location>
        <begin position="99"/>
        <end position="110"/>
    </location>
</feature>
<feature type="compositionally biased region" description="Low complexity" evidence="1">
    <location>
        <begin position="88"/>
        <end position="98"/>
    </location>
</feature>
<dbReference type="Proteomes" id="UP000186040">
    <property type="component" value="Unassembled WGS sequence"/>
</dbReference>
<reference evidence="2 3" key="1">
    <citation type="submission" date="2016-10" db="EMBL/GenBank/DDBJ databases">
        <title>The Draft Genome Sequence of Actinokineospora bangkokensis 44EHWT reveals the biosynthetic pathway of antifungal compounds Thailandins with unusual extender unit butylmalonyl-CoA.</title>
        <authorList>
            <person name="Greule A."/>
            <person name="Intra B."/>
            <person name="Flemming S."/>
            <person name="Rommel M.G."/>
            <person name="Panbangred W."/>
            <person name="Bechthold A."/>
        </authorList>
    </citation>
    <scope>NUCLEOTIDE SEQUENCE [LARGE SCALE GENOMIC DNA]</scope>
    <source>
        <strain evidence="2 3">44EHW</strain>
    </source>
</reference>
<keyword evidence="3" id="KW-1185">Reference proteome</keyword>
<evidence type="ECO:0000313" key="3">
    <source>
        <dbReference type="Proteomes" id="UP000186040"/>
    </source>
</evidence>
<feature type="compositionally biased region" description="Low complexity" evidence="1">
    <location>
        <begin position="111"/>
        <end position="122"/>
    </location>
</feature>
<name>A0A1Q9LJ24_9PSEU</name>
<feature type="compositionally biased region" description="Pro residues" evidence="1">
    <location>
        <begin position="123"/>
        <end position="132"/>
    </location>
</feature>